<feature type="compositionally biased region" description="Low complexity" evidence="1">
    <location>
        <begin position="1"/>
        <end position="15"/>
    </location>
</feature>
<dbReference type="EMBL" id="AK361547">
    <property type="protein sequence ID" value="BAJ92751.1"/>
    <property type="molecule type" value="mRNA"/>
</dbReference>
<organism evidence="2">
    <name type="scientific">Hordeum vulgare subsp. vulgare</name>
    <name type="common">Domesticated barley</name>
    <dbReference type="NCBI Taxonomy" id="112509"/>
    <lineage>
        <taxon>Eukaryota</taxon>
        <taxon>Viridiplantae</taxon>
        <taxon>Streptophyta</taxon>
        <taxon>Embryophyta</taxon>
        <taxon>Tracheophyta</taxon>
        <taxon>Spermatophyta</taxon>
        <taxon>Magnoliopsida</taxon>
        <taxon>Liliopsida</taxon>
        <taxon>Poales</taxon>
        <taxon>Poaceae</taxon>
        <taxon>BOP clade</taxon>
        <taxon>Pooideae</taxon>
        <taxon>Triticodae</taxon>
        <taxon>Triticeae</taxon>
        <taxon>Hordeinae</taxon>
        <taxon>Hordeum</taxon>
    </lineage>
</organism>
<evidence type="ECO:0000256" key="1">
    <source>
        <dbReference type="SAM" id="MobiDB-lite"/>
    </source>
</evidence>
<accession>F2DCD0</accession>
<dbReference type="AlphaFoldDB" id="F2DCD0"/>
<evidence type="ECO:0000313" key="2">
    <source>
        <dbReference type="EMBL" id="BAJ92751.1"/>
    </source>
</evidence>
<sequence>MTTTTTATGSTVSTSRSDDSGVGGGGANNQQVHGLRLLAAEHLLALRGARPRPAAHQG</sequence>
<reference evidence="2" key="1">
    <citation type="journal article" date="2011" name="Plant Physiol.">
        <title>Comprehensive sequence analysis of 24,783 barley full-length cDNAs derived from 12 clone libraries.</title>
        <authorList>
            <person name="Matsumoto T."/>
            <person name="Tanaka T."/>
            <person name="Sakai H."/>
            <person name="Amano N."/>
            <person name="Kanamori H."/>
            <person name="Kurita K."/>
            <person name="Kikuta A."/>
            <person name="Kamiya K."/>
            <person name="Yamamoto M."/>
            <person name="Ikawa H."/>
            <person name="Fujii N."/>
            <person name="Hori K."/>
            <person name="Itoh T."/>
            <person name="Sato K."/>
        </authorList>
    </citation>
    <scope>NUCLEOTIDE SEQUENCE</scope>
    <source>
        <tissue evidence="2">Shoot</tissue>
    </source>
</reference>
<protein>
    <submittedName>
        <fullName evidence="2">Predicted protein</fullName>
    </submittedName>
</protein>
<name>F2DCD0_HORVV</name>
<feature type="region of interest" description="Disordered" evidence="1">
    <location>
        <begin position="1"/>
        <end position="30"/>
    </location>
</feature>
<proteinExistence type="evidence at transcript level"/>